<dbReference type="SUPFAM" id="SSF50044">
    <property type="entry name" value="SH3-domain"/>
    <property type="match status" value="2"/>
</dbReference>
<reference evidence="4" key="1">
    <citation type="submission" date="2020-11" db="EMBL/GenBank/DDBJ databases">
        <authorList>
            <person name="Tran Van P."/>
        </authorList>
    </citation>
    <scope>NUCLEOTIDE SEQUENCE</scope>
</reference>
<dbReference type="SMART" id="SM00252">
    <property type="entry name" value="SH2"/>
    <property type="match status" value="1"/>
</dbReference>
<dbReference type="PANTHER" id="PTHR19969">
    <property type="entry name" value="SH2-SH3 ADAPTOR PROTEIN-RELATED"/>
    <property type="match status" value="1"/>
</dbReference>
<dbReference type="CDD" id="cd09943">
    <property type="entry name" value="SH2_Nck_family"/>
    <property type="match status" value="1"/>
</dbReference>
<dbReference type="Pfam" id="PF00018">
    <property type="entry name" value="SH3_1"/>
    <property type="match status" value="1"/>
</dbReference>
<dbReference type="InterPro" id="IPR036028">
    <property type="entry name" value="SH3-like_dom_sf"/>
</dbReference>
<dbReference type="GO" id="GO:0016477">
    <property type="term" value="P:cell migration"/>
    <property type="evidence" value="ECO:0007669"/>
    <property type="project" value="TreeGrafter"/>
</dbReference>
<keyword evidence="2" id="KW-0597">Phosphoprotein</keyword>
<sequence>LSCPMSNPPEAIFRGDRGRRPSHGGGGGIGCMVGWFPSNYTIEEADDTVHTYARAENVLDVVVAQYSYNAQVEQELSFRKGEKLEIIERPITDPEWWRARNAIGQEGLVPRNYLQQIGEVVQDPEWWRARNAIGQEGLVPRNYLQQIGEVVQGQYEAFRRPPDGSSAVSKPSEVSGLLAGLNLNPDTSEKPHLAGKSWYYGPIARAQCDVLLAEYGRDGDFIIRDSETNAGDYSVSLKAPGRNKHFRVHVDGALYCIGQRRFHTLDQLVEHYQRAPIYTSQKGEKLYLTVRLHWGSLKWGSTRAHLNEEEMVALTNLDLGEIVSNARSEDPMIQLQAVTAARKLLSSDRNPPIDQLIQSGILPILVHCLEKHDK</sequence>
<dbReference type="InterPro" id="IPR011989">
    <property type="entry name" value="ARM-like"/>
</dbReference>
<dbReference type="SUPFAM" id="SSF48371">
    <property type="entry name" value="ARM repeat"/>
    <property type="match status" value="1"/>
</dbReference>
<name>A0A7R8ZMR8_9CRUS</name>
<dbReference type="GO" id="GO:0005737">
    <property type="term" value="C:cytoplasm"/>
    <property type="evidence" value="ECO:0007669"/>
    <property type="project" value="TreeGrafter"/>
</dbReference>
<dbReference type="InterPro" id="IPR051184">
    <property type="entry name" value="Tyrosine-phos_adapter"/>
</dbReference>
<dbReference type="GO" id="GO:0048013">
    <property type="term" value="P:ephrin receptor signaling pathway"/>
    <property type="evidence" value="ECO:0007669"/>
    <property type="project" value="TreeGrafter"/>
</dbReference>
<gene>
    <name evidence="4" type="ORF">CTOB1V02_LOCUS7500</name>
</gene>
<dbReference type="SMART" id="SM00326">
    <property type="entry name" value="SH3"/>
    <property type="match status" value="1"/>
</dbReference>
<evidence type="ECO:0000313" key="4">
    <source>
        <dbReference type="EMBL" id="CAD7229631.1"/>
    </source>
</evidence>
<dbReference type="PROSITE" id="PS50002">
    <property type="entry name" value="SH3"/>
    <property type="match status" value="1"/>
</dbReference>
<dbReference type="OrthoDB" id="26539at2759"/>
<dbReference type="PROSITE" id="PS50001">
    <property type="entry name" value="SH2"/>
    <property type="match status" value="1"/>
</dbReference>
<dbReference type="GO" id="GO:0030971">
    <property type="term" value="F:receptor tyrosine kinase binding"/>
    <property type="evidence" value="ECO:0007669"/>
    <property type="project" value="TreeGrafter"/>
</dbReference>
<dbReference type="GO" id="GO:0048468">
    <property type="term" value="P:cell development"/>
    <property type="evidence" value="ECO:0007669"/>
    <property type="project" value="UniProtKB-ARBA"/>
</dbReference>
<feature type="non-terminal residue" evidence="4">
    <location>
        <position position="1"/>
    </location>
</feature>
<protein>
    <submittedName>
        <fullName evidence="4">Uncharacterized protein</fullName>
    </submittedName>
</protein>
<dbReference type="EMBL" id="OB662185">
    <property type="protein sequence ID" value="CAD7229631.1"/>
    <property type="molecule type" value="Genomic_DNA"/>
</dbReference>
<dbReference type="InterPro" id="IPR036860">
    <property type="entry name" value="SH2_dom_sf"/>
</dbReference>
<dbReference type="Gene3D" id="3.30.505.10">
    <property type="entry name" value="SH2 domain"/>
    <property type="match status" value="1"/>
</dbReference>
<dbReference type="SUPFAM" id="SSF55550">
    <property type="entry name" value="SH2 domain"/>
    <property type="match status" value="1"/>
</dbReference>
<keyword evidence="1" id="KW-0728">SH3 domain</keyword>
<organism evidence="4">
    <name type="scientific">Cyprideis torosa</name>
    <dbReference type="NCBI Taxonomy" id="163714"/>
    <lineage>
        <taxon>Eukaryota</taxon>
        <taxon>Metazoa</taxon>
        <taxon>Ecdysozoa</taxon>
        <taxon>Arthropoda</taxon>
        <taxon>Crustacea</taxon>
        <taxon>Oligostraca</taxon>
        <taxon>Ostracoda</taxon>
        <taxon>Podocopa</taxon>
        <taxon>Podocopida</taxon>
        <taxon>Cytherocopina</taxon>
        <taxon>Cytheroidea</taxon>
        <taxon>Cytherideidae</taxon>
        <taxon>Cyprideis</taxon>
    </lineage>
</organism>
<dbReference type="Pfam" id="PF00017">
    <property type="entry name" value="SH2"/>
    <property type="match status" value="1"/>
</dbReference>
<dbReference type="InterPro" id="IPR016024">
    <property type="entry name" value="ARM-type_fold"/>
</dbReference>
<dbReference type="FunFam" id="2.30.30.40:FF:000110">
    <property type="entry name" value="Cytoplasmic protein"/>
    <property type="match status" value="1"/>
</dbReference>
<dbReference type="Gene3D" id="2.30.30.40">
    <property type="entry name" value="SH3 Domains"/>
    <property type="match status" value="2"/>
</dbReference>
<evidence type="ECO:0000256" key="2">
    <source>
        <dbReference type="ARBA" id="ARBA00022553"/>
    </source>
</evidence>
<accession>A0A7R8ZMR8</accession>
<dbReference type="PRINTS" id="PR00401">
    <property type="entry name" value="SH2DOMAIN"/>
</dbReference>
<dbReference type="InterPro" id="IPR000980">
    <property type="entry name" value="SH2"/>
</dbReference>
<evidence type="ECO:0000256" key="1">
    <source>
        <dbReference type="ARBA" id="ARBA00022443"/>
    </source>
</evidence>
<dbReference type="PRINTS" id="PR00452">
    <property type="entry name" value="SH3DOMAIN"/>
</dbReference>
<dbReference type="InterPro" id="IPR001452">
    <property type="entry name" value="SH3_domain"/>
</dbReference>
<proteinExistence type="predicted"/>
<evidence type="ECO:0000256" key="3">
    <source>
        <dbReference type="ARBA" id="ARBA00022999"/>
    </source>
</evidence>
<dbReference type="GO" id="GO:0035591">
    <property type="term" value="F:signaling adaptor activity"/>
    <property type="evidence" value="ECO:0007669"/>
    <property type="project" value="TreeGrafter"/>
</dbReference>
<dbReference type="FunFam" id="3.30.505.10:FF:000027">
    <property type="entry name" value="Cytoplasmic protein nck1"/>
    <property type="match status" value="1"/>
</dbReference>
<dbReference type="PANTHER" id="PTHR19969:SF14">
    <property type="entry name" value="DREADLOCKS, ISOFORM B"/>
    <property type="match status" value="1"/>
</dbReference>
<dbReference type="Gene3D" id="1.25.10.10">
    <property type="entry name" value="Leucine-rich Repeat Variant"/>
    <property type="match status" value="1"/>
</dbReference>
<keyword evidence="3" id="KW-0727">SH2 domain</keyword>
<dbReference type="AlphaFoldDB" id="A0A7R8ZMR8"/>